<dbReference type="EMBL" id="JAQIFT010000016">
    <property type="protein sequence ID" value="MDA3730811.1"/>
    <property type="molecule type" value="Genomic_DNA"/>
</dbReference>
<evidence type="ECO:0000259" key="6">
    <source>
        <dbReference type="Pfam" id="PF00266"/>
    </source>
</evidence>
<evidence type="ECO:0000256" key="2">
    <source>
        <dbReference type="ARBA" id="ARBA00010447"/>
    </source>
</evidence>
<dbReference type="Gene3D" id="3.90.1150.10">
    <property type="entry name" value="Aspartate Aminotransferase, domain 1"/>
    <property type="match status" value="1"/>
</dbReference>
<dbReference type="Proteomes" id="UP001169242">
    <property type="component" value="Unassembled WGS sequence"/>
</dbReference>
<dbReference type="PANTHER" id="PTHR43586">
    <property type="entry name" value="CYSTEINE DESULFURASE"/>
    <property type="match status" value="1"/>
</dbReference>
<dbReference type="RefSeq" id="WP_271011317.1">
    <property type="nucleotide sequence ID" value="NZ_JAQIFT010000016.1"/>
</dbReference>
<evidence type="ECO:0000256" key="3">
    <source>
        <dbReference type="ARBA" id="ARBA00022898"/>
    </source>
</evidence>
<organism evidence="7 8">
    <name type="scientific">Holtiella tumoricola</name>
    <dbReference type="NCBI Taxonomy" id="3018743"/>
    <lineage>
        <taxon>Bacteria</taxon>
        <taxon>Bacillati</taxon>
        <taxon>Bacillota</taxon>
        <taxon>Clostridia</taxon>
        <taxon>Lachnospirales</taxon>
        <taxon>Cellulosilyticaceae</taxon>
        <taxon>Holtiella</taxon>
    </lineage>
</organism>
<dbReference type="InterPro" id="IPR000192">
    <property type="entry name" value="Aminotrans_V_dom"/>
</dbReference>
<keyword evidence="7" id="KW-0808">Transferase</keyword>
<evidence type="ECO:0000256" key="5">
    <source>
        <dbReference type="RuleBase" id="RU004504"/>
    </source>
</evidence>
<dbReference type="InterPro" id="IPR015422">
    <property type="entry name" value="PyrdxlP-dep_Trfase_small"/>
</dbReference>
<dbReference type="GO" id="GO:0008483">
    <property type="term" value="F:transaminase activity"/>
    <property type="evidence" value="ECO:0007669"/>
    <property type="project" value="UniProtKB-KW"/>
</dbReference>
<evidence type="ECO:0000256" key="1">
    <source>
        <dbReference type="ARBA" id="ARBA00001933"/>
    </source>
</evidence>
<dbReference type="Gene3D" id="3.40.640.10">
    <property type="entry name" value="Type I PLP-dependent aspartate aminotransferase-like (Major domain)"/>
    <property type="match status" value="1"/>
</dbReference>
<proteinExistence type="inferred from homology"/>
<dbReference type="SUPFAM" id="SSF53383">
    <property type="entry name" value="PLP-dependent transferases"/>
    <property type="match status" value="1"/>
</dbReference>
<dbReference type="InterPro" id="IPR015424">
    <property type="entry name" value="PyrdxlP-dep_Trfase"/>
</dbReference>
<feature type="domain" description="Aminotransferase class V" evidence="6">
    <location>
        <begin position="29"/>
        <end position="417"/>
    </location>
</feature>
<sequence>MQRAEGYKELFQGIDVPVKLADGSFKVPINFDNGATTPPFKYVCETIEEKIGMYGAVHRAGQKSIYSTESYEESKQKVLNFFGLKPEDGYCVIYTKNTTEGLNLLAHELCQKEGTKVLSTRMEHHANDLPWRKMAKVFYIEVDENGLLRLDELEEKLKNAAGSIQYVTLTGASNVTGYINPIHAVAQIVHQYGAKLIVDAAQLVAHYPIKIKGTRADENIDFLVFSAHKIYAPFGVGVVIAKKEYINESWPYVQGGGAVAAVFDDDVYFKDSPDKEEAGTPNYLGVIALSAALDMMTSVGMNQIVRHEQKLKNRMLAGLRGIPKVTLYGDPLYKARLGVISFNIEGMHHSLVNQLLAERGGIAVRNGCFCAQPYVARLLGVSDRERYEMMQQSQRPEPGMVRASLGLYNTEDEIDDFLEMIQEICGLKDSELKRAIRYRLKF</sequence>
<comment type="cofactor">
    <cofactor evidence="1 5">
        <name>pyridoxal 5'-phosphate</name>
        <dbReference type="ChEBI" id="CHEBI:597326"/>
    </cofactor>
</comment>
<dbReference type="InterPro" id="IPR015421">
    <property type="entry name" value="PyrdxlP-dep_Trfase_major"/>
</dbReference>
<dbReference type="AlphaFoldDB" id="A0AA42DL83"/>
<gene>
    <name evidence="7" type="ORF">PBV87_04775</name>
</gene>
<evidence type="ECO:0000313" key="8">
    <source>
        <dbReference type="Proteomes" id="UP001169242"/>
    </source>
</evidence>
<keyword evidence="7" id="KW-0032">Aminotransferase</keyword>
<reference evidence="7" key="1">
    <citation type="journal article" date="2023" name="Int. J. Syst. Evol. Microbiol.">
        <title>&lt;i&gt;Holtiella tumoricola&lt;/i&gt; gen. nov. sp. nov., isolated from a human clinical sample.</title>
        <authorList>
            <person name="Allen-Vercoe E."/>
            <person name="Daigneault M.C."/>
            <person name="Vancuren S.J."/>
            <person name="Cochrane K."/>
            <person name="O'Neal L.L."/>
            <person name="Sankaranarayanan K."/>
            <person name="Lawson P.A."/>
        </authorList>
    </citation>
    <scope>NUCLEOTIDE SEQUENCE</scope>
    <source>
        <strain evidence="7">CC70A</strain>
    </source>
</reference>
<comment type="catalytic activity">
    <reaction evidence="4">
        <text>(sulfur carrier)-H + L-cysteine = (sulfur carrier)-SH + L-alanine</text>
        <dbReference type="Rhea" id="RHEA:43892"/>
        <dbReference type="Rhea" id="RHEA-COMP:14737"/>
        <dbReference type="Rhea" id="RHEA-COMP:14739"/>
        <dbReference type="ChEBI" id="CHEBI:29917"/>
        <dbReference type="ChEBI" id="CHEBI:35235"/>
        <dbReference type="ChEBI" id="CHEBI:57972"/>
        <dbReference type="ChEBI" id="CHEBI:64428"/>
        <dbReference type="EC" id="2.8.1.7"/>
    </reaction>
</comment>
<evidence type="ECO:0000313" key="7">
    <source>
        <dbReference type="EMBL" id="MDA3730811.1"/>
    </source>
</evidence>
<dbReference type="InterPro" id="IPR020578">
    <property type="entry name" value="Aminotrans_V_PyrdxlP_BS"/>
</dbReference>
<protein>
    <submittedName>
        <fullName evidence="7">Aminotransferase class V-fold PLP-dependent enzyme</fullName>
    </submittedName>
</protein>
<keyword evidence="8" id="KW-1185">Reference proteome</keyword>
<accession>A0AA42DL83</accession>
<comment type="similarity">
    <text evidence="2">Belongs to the class-V pyridoxal-phosphate-dependent aminotransferase family. Csd subfamily.</text>
</comment>
<comment type="caution">
    <text evidence="7">The sequence shown here is derived from an EMBL/GenBank/DDBJ whole genome shotgun (WGS) entry which is preliminary data.</text>
</comment>
<dbReference type="PANTHER" id="PTHR43586:SF8">
    <property type="entry name" value="CYSTEINE DESULFURASE 1, CHLOROPLASTIC"/>
    <property type="match status" value="1"/>
</dbReference>
<evidence type="ECO:0000256" key="4">
    <source>
        <dbReference type="ARBA" id="ARBA00050776"/>
    </source>
</evidence>
<keyword evidence="3" id="KW-0663">Pyridoxal phosphate</keyword>
<name>A0AA42DL83_9FIRM</name>
<dbReference type="PROSITE" id="PS00595">
    <property type="entry name" value="AA_TRANSFER_CLASS_5"/>
    <property type="match status" value="1"/>
</dbReference>
<dbReference type="Pfam" id="PF00266">
    <property type="entry name" value="Aminotran_5"/>
    <property type="match status" value="1"/>
</dbReference>
<dbReference type="GO" id="GO:0031071">
    <property type="term" value="F:cysteine desulfurase activity"/>
    <property type="evidence" value="ECO:0007669"/>
    <property type="project" value="UniProtKB-EC"/>
</dbReference>